<feature type="domain" description="LysM" evidence="5">
    <location>
        <begin position="24"/>
        <end position="68"/>
    </location>
</feature>
<dbReference type="Pfam" id="PF01476">
    <property type="entry name" value="LysM"/>
    <property type="match status" value="3"/>
</dbReference>
<keyword evidence="1" id="KW-0147">Chitin-binding</keyword>
<protein>
    <recommendedName>
        <fullName evidence="5">LysM domain-containing protein</fullName>
    </recommendedName>
</protein>
<keyword evidence="7" id="KW-1185">Reference proteome</keyword>
<dbReference type="EMBL" id="LJZO01000002">
    <property type="protein sequence ID" value="ROW04027.1"/>
    <property type="molecule type" value="Genomic_DNA"/>
</dbReference>
<dbReference type="SMART" id="SM00257">
    <property type="entry name" value="LysM"/>
    <property type="match status" value="3"/>
</dbReference>
<accession>A0A423WKS6</accession>
<dbReference type="PANTHER" id="PTHR34997:SF18">
    <property type="entry name" value="LYSM DOMAIN-CONTAINING PROTEIN"/>
    <property type="match status" value="1"/>
</dbReference>
<comment type="caution">
    <text evidence="6">The sequence shown here is derived from an EMBL/GenBank/DDBJ whole genome shotgun (WGS) entry which is preliminary data.</text>
</comment>
<feature type="domain" description="LysM" evidence="5">
    <location>
        <begin position="132"/>
        <end position="177"/>
    </location>
</feature>
<keyword evidence="4" id="KW-0732">Signal</keyword>
<dbReference type="AlphaFoldDB" id="A0A423WKS6"/>
<evidence type="ECO:0000256" key="3">
    <source>
        <dbReference type="ARBA" id="ARBA00044955"/>
    </source>
</evidence>
<comment type="similarity">
    <text evidence="3">Belongs to the secreted LysM effector family.</text>
</comment>
<organism evidence="6 7">
    <name type="scientific">Cytospora chrysosperma</name>
    <name type="common">Cytospora canker fungus</name>
    <name type="synonym">Sphaeria chrysosperma</name>
    <dbReference type="NCBI Taxonomy" id="252740"/>
    <lineage>
        <taxon>Eukaryota</taxon>
        <taxon>Fungi</taxon>
        <taxon>Dikarya</taxon>
        <taxon>Ascomycota</taxon>
        <taxon>Pezizomycotina</taxon>
        <taxon>Sordariomycetes</taxon>
        <taxon>Sordariomycetidae</taxon>
        <taxon>Diaporthales</taxon>
        <taxon>Cytosporaceae</taxon>
        <taxon>Cytospora</taxon>
    </lineage>
</organism>
<dbReference type="Proteomes" id="UP000284375">
    <property type="component" value="Unassembled WGS sequence"/>
</dbReference>
<dbReference type="STRING" id="252740.A0A423WKS6"/>
<feature type="domain" description="LysM" evidence="5">
    <location>
        <begin position="203"/>
        <end position="249"/>
    </location>
</feature>
<keyword evidence="2" id="KW-0843">Virulence</keyword>
<evidence type="ECO:0000259" key="5">
    <source>
        <dbReference type="PROSITE" id="PS51782"/>
    </source>
</evidence>
<dbReference type="Gene3D" id="3.10.350.10">
    <property type="entry name" value="LysM domain"/>
    <property type="match status" value="3"/>
</dbReference>
<name>A0A423WKS6_CYTCH</name>
<gene>
    <name evidence="6" type="ORF">VSDG_00883</name>
</gene>
<evidence type="ECO:0000313" key="6">
    <source>
        <dbReference type="EMBL" id="ROW04027.1"/>
    </source>
</evidence>
<evidence type="ECO:0000256" key="1">
    <source>
        <dbReference type="ARBA" id="ARBA00022669"/>
    </source>
</evidence>
<sequence length="251" mass="25954">MNVKLLLALAHIVPALAQTVSCSYKVVASNGDTCDSVASSWGLTEAGFEALNPGVVCPALIVGQSYCVLGKVTTASSTSSTSLTTVSSTSSQKVVTSSTSSSLTLTTSIISSTTSSSGYEPTQPGLAANCNNYYLVQSGDTCISIESKYGITETEFNTWNPAIDSNYWVCVGVPGATTTSSSAAPTPTGPTPQMPGIVSNCVDYYLVASGDTCEKIDSANGITLANFLSWNTDVDANCDNLWLGYYVCVGV</sequence>
<feature type="signal peptide" evidence="4">
    <location>
        <begin position="1"/>
        <end position="17"/>
    </location>
</feature>
<dbReference type="InterPro" id="IPR018392">
    <property type="entry name" value="LysM"/>
</dbReference>
<dbReference type="PROSITE" id="PS51782">
    <property type="entry name" value="LYSM"/>
    <property type="match status" value="3"/>
</dbReference>
<dbReference type="InterPro" id="IPR036779">
    <property type="entry name" value="LysM_dom_sf"/>
</dbReference>
<dbReference type="GO" id="GO:0008061">
    <property type="term" value="F:chitin binding"/>
    <property type="evidence" value="ECO:0007669"/>
    <property type="project" value="UniProtKB-KW"/>
</dbReference>
<dbReference type="OrthoDB" id="2281372at2759"/>
<feature type="chain" id="PRO_5019447984" description="LysM domain-containing protein" evidence="4">
    <location>
        <begin position="18"/>
        <end position="251"/>
    </location>
</feature>
<dbReference type="PANTHER" id="PTHR34997">
    <property type="entry name" value="AM15"/>
    <property type="match status" value="1"/>
</dbReference>
<dbReference type="InterPro" id="IPR052210">
    <property type="entry name" value="LysM1-like"/>
</dbReference>
<proteinExistence type="inferred from homology"/>
<dbReference type="CDD" id="cd00118">
    <property type="entry name" value="LysM"/>
    <property type="match status" value="3"/>
</dbReference>
<evidence type="ECO:0000256" key="2">
    <source>
        <dbReference type="ARBA" id="ARBA00023026"/>
    </source>
</evidence>
<evidence type="ECO:0000313" key="7">
    <source>
        <dbReference type="Proteomes" id="UP000284375"/>
    </source>
</evidence>
<dbReference type="SUPFAM" id="SSF54106">
    <property type="entry name" value="LysM domain"/>
    <property type="match status" value="3"/>
</dbReference>
<reference evidence="6 7" key="1">
    <citation type="submission" date="2015-09" db="EMBL/GenBank/DDBJ databases">
        <title>Host preference determinants of Valsa canker pathogens revealed by comparative genomics.</title>
        <authorList>
            <person name="Yin Z."/>
            <person name="Huang L."/>
        </authorList>
    </citation>
    <scope>NUCLEOTIDE SEQUENCE [LARGE SCALE GENOMIC DNA]</scope>
    <source>
        <strain evidence="6 7">YSFL</strain>
    </source>
</reference>
<evidence type="ECO:0000256" key="4">
    <source>
        <dbReference type="SAM" id="SignalP"/>
    </source>
</evidence>